<keyword evidence="3" id="KW-1185">Reference proteome</keyword>
<name>A0ABQ8XGI9_9EUKA</name>
<accession>A0ABQ8XGI9</accession>
<evidence type="ECO:0000256" key="1">
    <source>
        <dbReference type="SAM" id="Phobius"/>
    </source>
</evidence>
<protein>
    <submittedName>
        <fullName evidence="2">Uncharacterized protein</fullName>
    </submittedName>
</protein>
<keyword evidence="1" id="KW-0472">Membrane</keyword>
<evidence type="ECO:0000313" key="2">
    <source>
        <dbReference type="EMBL" id="KAJ6231435.1"/>
    </source>
</evidence>
<organism evidence="2 3">
    <name type="scientific">Anaeramoeba flamelloides</name>
    <dbReference type="NCBI Taxonomy" id="1746091"/>
    <lineage>
        <taxon>Eukaryota</taxon>
        <taxon>Metamonada</taxon>
        <taxon>Anaeramoebidae</taxon>
        <taxon>Anaeramoeba</taxon>
    </lineage>
</organism>
<dbReference type="Proteomes" id="UP001150062">
    <property type="component" value="Unassembled WGS sequence"/>
</dbReference>
<feature type="transmembrane region" description="Helical" evidence="1">
    <location>
        <begin position="158"/>
        <end position="179"/>
    </location>
</feature>
<dbReference type="EMBL" id="JAOAOG010000300">
    <property type="protein sequence ID" value="KAJ6231435.1"/>
    <property type="molecule type" value="Genomic_DNA"/>
</dbReference>
<evidence type="ECO:0000313" key="3">
    <source>
        <dbReference type="Proteomes" id="UP001150062"/>
    </source>
</evidence>
<keyword evidence="1" id="KW-0812">Transmembrane</keyword>
<keyword evidence="1" id="KW-1133">Transmembrane helix</keyword>
<feature type="transmembrane region" description="Helical" evidence="1">
    <location>
        <begin position="128"/>
        <end position="151"/>
    </location>
</feature>
<gene>
    <name evidence="2" type="ORF">M0813_05861</name>
</gene>
<comment type="caution">
    <text evidence="2">The sequence shown here is derived from an EMBL/GenBank/DDBJ whole genome shotgun (WGS) entry which is preliminary data.</text>
</comment>
<sequence>MSSPLETVIKLIQNGLNYEKLLELSENEKMKADESEVQAIEFLISSIPRYYPENKPFVGLYEESRSISNSSAVFNSLNQGQLVNSGGDNSLQNNIQNGIINDPINADHNAIVDNHNALRQPNISNRLLIVYFVIAWGSFIALCVISFPSFLQRHEWPVLIFMIPASIIFAPILALFMSIHHVNAGRSGKWIFVPIITMITVVLLLNLTIVRPAKLEEKRLENKICAVNDYIKASDCPNNNNSNNNGGGGGGDAAAADDVVVVFVVVVVVEK</sequence>
<reference evidence="2" key="1">
    <citation type="submission" date="2022-08" db="EMBL/GenBank/DDBJ databases">
        <title>Novel sulfate-reducing endosymbionts in the free-living metamonad Anaeramoeba.</title>
        <authorList>
            <person name="Jerlstrom-Hultqvist J."/>
            <person name="Cepicka I."/>
            <person name="Gallot-Lavallee L."/>
            <person name="Salas-Leiva D."/>
            <person name="Curtis B.A."/>
            <person name="Zahonova K."/>
            <person name="Pipaliya S."/>
            <person name="Dacks J."/>
            <person name="Roger A.J."/>
        </authorList>
    </citation>
    <scope>NUCLEOTIDE SEQUENCE</scope>
    <source>
        <strain evidence="2">Schooner1</strain>
    </source>
</reference>
<proteinExistence type="predicted"/>
<feature type="transmembrane region" description="Helical" evidence="1">
    <location>
        <begin position="191"/>
        <end position="210"/>
    </location>
</feature>